<feature type="transmembrane region" description="Helical" evidence="1">
    <location>
        <begin position="72"/>
        <end position="95"/>
    </location>
</feature>
<sequence>MFKYGLIRAVMQHSGLNRAVVGFAVIFLLCSVLVWLFEPAIPTLGDSMWYCFEIVSTIGFGDITVSSPLARVVSVLLSVTSVFVVAVLTGAVVSYSQELMHARKGESVAVFIDRLEHLPDLSKAELQELSDQIKRLRKRNGNER</sequence>
<feature type="transmembrane region" description="Helical" evidence="1">
    <location>
        <begin position="20"/>
        <end position="37"/>
    </location>
</feature>
<keyword evidence="1" id="KW-1133">Transmembrane helix</keyword>
<dbReference type="SUPFAM" id="SSF81324">
    <property type="entry name" value="Voltage-gated potassium channels"/>
    <property type="match status" value="1"/>
</dbReference>
<keyword evidence="1" id="KW-0812">Transmembrane</keyword>
<dbReference type="Gene3D" id="1.10.287.70">
    <property type="match status" value="1"/>
</dbReference>
<dbReference type="KEGG" id="ddt:AAY81_08955"/>
<evidence type="ECO:0000256" key="1">
    <source>
        <dbReference type="SAM" id="Phobius"/>
    </source>
</evidence>
<protein>
    <submittedName>
        <fullName evidence="3">Voltage-gated potassium channel</fullName>
    </submittedName>
</protein>
<feature type="domain" description="Potassium channel" evidence="2">
    <location>
        <begin position="25"/>
        <end position="95"/>
    </location>
</feature>
<name>A0A172RZQ9_9ACTN</name>
<keyword evidence="3" id="KW-0407">Ion channel</keyword>
<keyword evidence="3" id="KW-0813">Transport</keyword>
<evidence type="ECO:0000313" key="3">
    <source>
        <dbReference type="EMBL" id="SEO57378.1"/>
    </source>
</evidence>
<dbReference type="STRING" id="79604.AAY81_08955"/>
<keyword evidence="4" id="KW-1185">Reference proteome</keyword>
<dbReference type="InterPro" id="IPR013099">
    <property type="entry name" value="K_chnl_dom"/>
</dbReference>
<keyword evidence="3" id="KW-0406">Ion transport</keyword>
<dbReference type="EMBL" id="FOEC01000002">
    <property type="protein sequence ID" value="SEO57378.1"/>
    <property type="molecule type" value="Genomic_DNA"/>
</dbReference>
<organism evidence="3 4">
    <name type="scientific">Denitrobacterium detoxificans</name>
    <dbReference type="NCBI Taxonomy" id="79604"/>
    <lineage>
        <taxon>Bacteria</taxon>
        <taxon>Bacillati</taxon>
        <taxon>Actinomycetota</taxon>
        <taxon>Coriobacteriia</taxon>
        <taxon>Eggerthellales</taxon>
        <taxon>Eggerthellaceae</taxon>
        <taxon>Denitrobacterium</taxon>
    </lineage>
</organism>
<dbReference type="AlphaFoldDB" id="A0A172RZQ9"/>
<evidence type="ECO:0000259" key="2">
    <source>
        <dbReference type="Pfam" id="PF07885"/>
    </source>
</evidence>
<dbReference type="OrthoDB" id="9799090at2"/>
<dbReference type="RefSeq" id="WP_066664148.1">
    <property type="nucleotide sequence ID" value="NZ_CP011402.1"/>
</dbReference>
<dbReference type="Proteomes" id="UP000182975">
    <property type="component" value="Unassembled WGS sequence"/>
</dbReference>
<proteinExistence type="predicted"/>
<keyword evidence="1" id="KW-0472">Membrane</keyword>
<accession>A0A172RZQ9</accession>
<gene>
    <name evidence="3" type="ORF">SAMN02910314_00611</name>
</gene>
<dbReference type="GO" id="GO:0034220">
    <property type="term" value="P:monoatomic ion transmembrane transport"/>
    <property type="evidence" value="ECO:0007669"/>
    <property type="project" value="UniProtKB-KW"/>
</dbReference>
<evidence type="ECO:0000313" key="4">
    <source>
        <dbReference type="Proteomes" id="UP000182975"/>
    </source>
</evidence>
<dbReference type="Pfam" id="PF07885">
    <property type="entry name" value="Ion_trans_2"/>
    <property type="match status" value="1"/>
</dbReference>
<reference evidence="4" key="1">
    <citation type="submission" date="2016-10" db="EMBL/GenBank/DDBJ databases">
        <authorList>
            <person name="Varghese N."/>
        </authorList>
    </citation>
    <scope>NUCLEOTIDE SEQUENCE [LARGE SCALE GENOMIC DNA]</scope>
    <source>
        <strain evidence="4">DSM 21843</strain>
    </source>
</reference>